<evidence type="ECO:0000256" key="5">
    <source>
        <dbReference type="ARBA" id="ARBA00022622"/>
    </source>
</evidence>
<sequence>MKLLSTIPLLLAGIVRVHGQGFEDIPSCTIPCFTRAVADTSCSLFDFYCQCTSGAKEIQNVAIPCICHNSTCSKPEMMQLEKASNNLCSSALSASSQTYVGKTYPATICQALATGSSKTGSTASATESTATSSSATSKSAATPTNAAMPGAMLGMAGLAMLAL</sequence>
<dbReference type="GO" id="GO:0005576">
    <property type="term" value="C:extracellular region"/>
    <property type="evidence" value="ECO:0007669"/>
    <property type="project" value="UniProtKB-SubCell"/>
</dbReference>
<dbReference type="GeneID" id="54477478"/>
<keyword evidence="5" id="KW-0336">GPI-anchor</keyword>
<comment type="caution">
    <text evidence="9">Lacks conserved residue(s) required for the propagation of feature annotation.</text>
</comment>
<evidence type="ECO:0000313" key="13">
    <source>
        <dbReference type="EMBL" id="KAF2488036.1"/>
    </source>
</evidence>
<dbReference type="GO" id="GO:0098552">
    <property type="term" value="C:side of membrane"/>
    <property type="evidence" value="ECO:0007669"/>
    <property type="project" value="UniProtKB-KW"/>
</dbReference>
<keyword evidence="8" id="KW-0449">Lipoprotein</keyword>
<name>A0A6A6Q7W8_9PEZI</name>
<keyword evidence="7 9" id="KW-1015">Disulfide bond</keyword>
<evidence type="ECO:0000256" key="3">
    <source>
        <dbReference type="ARBA" id="ARBA00010031"/>
    </source>
</evidence>
<keyword evidence="5" id="KW-0472">Membrane</keyword>
<dbReference type="AlphaFoldDB" id="A0A6A6Q7W8"/>
<evidence type="ECO:0000256" key="9">
    <source>
        <dbReference type="PROSITE-ProRule" id="PRU01356"/>
    </source>
</evidence>
<keyword evidence="14" id="KW-1185">Reference proteome</keyword>
<comment type="similarity">
    <text evidence="3">Belongs to the RBT5 family.</text>
</comment>
<evidence type="ECO:0000256" key="4">
    <source>
        <dbReference type="ARBA" id="ARBA00022525"/>
    </source>
</evidence>
<dbReference type="InterPro" id="IPR008427">
    <property type="entry name" value="Extracellular_membr_CFEM_dom"/>
</dbReference>
<evidence type="ECO:0000256" key="11">
    <source>
        <dbReference type="SAM" id="SignalP"/>
    </source>
</evidence>
<evidence type="ECO:0000256" key="6">
    <source>
        <dbReference type="ARBA" id="ARBA00022729"/>
    </source>
</evidence>
<accession>A0A6A6Q7W8</accession>
<comment type="subcellular location">
    <subcellularLocation>
        <location evidence="1">Membrane</location>
        <topology evidence="1">Lipid-anchor</topology>
        <topology evidence="1">GPI-anchor</topology>
    </subcellularLocation>
    <subcellularLocation>
        <location evidence="2">Secreted</location>
    </subcellularLocation>
</comment>
<dbReference type="PROSITE" id="PS52012">
    <property type="entry name" value="CFEM"/>
    <property type="match status" value="1"/>
</dbReference>
<keyword evidence="9" id="KW-0479">Metal-binding</keyword>
<evidence type="ECO:0000256" key="1">
    <source>
        <dbReference type="ARBA" id="ARBA00004589"/>
    </source>
</evidence>
<feature type="domain" description="CFEM" evidence="12">
    <location>
        <begin position="1"/>
        <end position="124"/>
    </location>
</feature>
<evidence type="ECO:0000256" key="8">
    <source>
        <dbReference type="ARBA" id="ARBA00023288"/>
    </source>
</evidence>
<organism evidence="13 14">
    <name type="scientific">Neohortaea acidophila</name>
    <dbReference type="NCBI Taxonomy" id="245834"/>
    <lineage>
        <taxon>Eukaryota</taxon>
        <taxon>Fungi</taxon>
        <taxon>Dikarya</taxon>
        <taxon>Ascomycota</taxon>
        <taxon>Pezizomycotina</taxon>
        <taxon>Dothideomycetes</taxon>
        <taxon>Dothideomycetidae</taxon>
        <taxon>Mycosphaerellales</taxon>
        <taxon>Teratosphaeriaceae</taxon>
        <taxon>Neohortaea</taxon>
    </lineage>
</organism>
<keyword evidence="6 11" id="KW-0732">Signal</keyword>
<feature type="chain" id="PRO_5025472277" description="CFEM domain-containing protein" evidence="11">
    <location>
        <begin position="20"/>
        <end position="163"/>
    </location>
</feature>
<dbReference type="GO" id="GO:0046872">
    <property type="term" value="F:metal ion binding"/>
    <property type="evidence" value="ECO:0007669"/>
    <property type="project" value="UniProtKB-UniRule"/>
</dbReference>
<feature type="signal peptide" evidence="11">
    <location>
        <begin position="1"/>
        <end position="19"/>
    </location>
</feature>
<keyword evidence="5" id="KW-0325">Glycoprotein</keyword>
<dbReference type="RefSeq" id="XP_033594605.1">
    <property type="nucleotide sequence ID" value="XM_033736476.1"/>
</dbReference>
<dbReference type="Proteomes" id="UP000799767">
    <property type="component" value="Unassembled WGS sequence"/>
</dbReference>
<protein>
    <recommendedName>
        <fullName evidence="12">CFEM domain-containing protein</fullName>
    </recommendedName>
</protein>
<keyword evidence="4" id="KW-0964">Secreted</keyword>
<feature type="binding site" description="axial binding residue" evidence="9">
    <location>
        <position position="46"/>
    </location>
    <ligand>
        <name>heme</name>
        <dbReference type="ChEBI" id="CHEBI:30413"/>
    </ligand>
    <ligandPart>
        <name>Fe</name>
        <dbReference type="ChEBI" id="CHEBI:18248"/>
    </ligandPart>
</feature>
<evidence type="ECO:0000259" key="12">
    <source>
        <dbReference type="PROSITE" id="PS52012"/>
    </source>
</evidence>
<evidence type="ECO:0000313" key="14">
    <source>
        <dbReference type="Proteomes" id="UP000799767"/>
    </source>
</evidence>
<feature type="region of interest" description="Disordered" evidence="10">
    <location>
        <begin position="117"/>
        <end position="143"/>
    </location>
</feature>
<proteinExistence type="inferred from homology"/>
<reference evidence="13" key="1">
    <citation type="journal article" date="2020" name="Stud. Mycol.">
        <title>101 Dothideomycetes genomes: a test case for predicting lifestyles and emergence of pathogens.</title>
        <authorList>
            <person name="Haridas S."/>
            <person name="Albert R."/>
            <person name="Binder M."/>
            <person name="Bloem J."/>
            <person name="Labutti K."/>
            <person name="Salamov A."/>
            <person name="Andreopoulos B."/>
            <person name="Baker S."/>
            <person name="Barry K."/>
            <person name="Bills G."/>
            <person name="Bluhm B."/>
            <person name="Cannon C."/>
            <person name="Castanera R."/>
            <person name="Culley D."/>
            <person name="Daum C."/>
            <person name="Ezra D."/>
            <person name="Gonzalez J."/>
            <person name="Henrissat B."/>
            <person name="Kuo A."/>
            <person name="Liang C."/>
            <person name="Lipzen A."/>
            <person name="Lutzoni F."/>
            <person name="Magnuson J."/>
            <person name="Mondo S."/>
            <person name="Nolan M."/>
            <person name="Ohm R."/>
            <person name="Pangilinan J."/>
            <person name="Park H.-J."/>
            <person name="Ramirez L."/>
            <person name="Alfaro M."/>
            <person name="Sun H."/>
            <person name="Tritt A."/>
            <person name="Yoshinaga Y."/>
            <person name="Zwiers L.-H."/>
            <person name="Turgeon B."/>
            <person name="Goodwin S."/>
            <person name="Spatafora J."/>
            <person name="Crous P."/>
            <person name="Grigoriev I."/>
        </authorList>
    </citation>
    <scope>NUCLEOTIDE SEQUENCE</scope>
    <source>
        <strain evidence="13">CBS 113389</strain>
    </source>
</reference>
<feature type="disulfide bond" evidence="9">
    <location>
        <begin position="42"/>
        <end position="49"/>
    </location>
</feature>
<gene>
    <name evidence="13" type="ORF">BDY17DRAFT_320543</name>
</gene>
<dbReference type="EMBL" id="MU001631">
    <property type="protein sequence ID" value="KAF2488036.1"/>
    <property type="molecule type" value="Genomic_DNA"/>
</dbReference>
<evidence type="ECO:0000256" key="10">
    <source>
        <dbReference type="SAM" id="MobiDB-lite"/>
    </source>
</evidence>
<dbReference type="Pfam" id="PF05730">
    <property type="entry name" value="CFEM"/>
    <property type="match status" value="1"/>
</dbReference>
<keyword evidence="9" id="KW-0349">Heme</keyword>
<keyword evidence="9" id="KW-0408">Iron</keyword>
<evidence type="ECO:0000256" key="7">
    <source>
        <dbReference type="ARBA" id="ARBA00023157"/>
    </source>
</evidence>
<evidence type="ECO:0000256" key="2">
    <source>
        <dbReference type="ARBA" id="ARBA00004613"/>
    </source>
</evidence>
<dbReference type="OrthoDB" id="3941907at2759"/>